<gene>
    <name evidence="1" type="ORF">MILVUS5_LOCUS35847</name>
</gene>
<name>A0ACB0LUY3_TRIPR</name>
<evidence type="ECO:0000313" key="2">
    <source>
        <dbReference type="Proteomes" id="UP001177021"/>
    </source>
</evidence>
<sequence length="177" mass="19989">MASTSRNPLVVGRVIGDILDPFESSVPLVVTYGNRTVTNGRELKPSQVANQPQVSIGGNDPSTFYTLIFVDPDAPSPSHPRFREYLHWLVTDIPATTEASFGNEIVGYEKPRPTLGIHRFVFILFRQQCRQRVSAPGWRQNFNTREFIEIYNLEQLPVAAVFFNCQRETGSGGRTFR</sequence>
<accession>A0ACB0LUY3</accession>
<proteinExistence type="predicted"/>
<comment type="caution">
    <text evidence="1">The sequence shown here is derived from an EMBL/GenBank/DDBJ whole genome shotgun (WGS) entry which is preliminary data.</text>
</comment>
<evidence type="ECO:0000313" key="1">
    <source>
        <dbReference type="EMBL" id="CAJ2672168.1"/>
    </source>
</evidence>
<keyword evidence="2" id="KW-1185">Reference proteome</keyword>
<protein>
    <submittedName>
        <fullName evidence="1">Uncharacterized protein</fullName>
    </submittedName>
</protein>
<dbReference type="EMBL" id="CASHSV030000615">
    <property type="protein sequence ID" value="CAJ2672168.1"/>
    <property type="molecule type" value="Genomic_DNA"/>
</dbReference>
<organism evidence="1 2">
    <name type="scientific">Trifolium pratense</name>
    <name type="common">Red clover</name>
    <dbReference type="NCBI Taxonomy" id="57577"/>
    <lineage>
        <taxon>Eukaryota</taxon>
        <taxon>Viridiplantae</taxon>
        <taxon>Streptophyta</taxon>
        <taxon>Embryophyta</taxon>
        <taxon>Tracheophyta</taxon>
        <taxon>Spermatophyta</taxon>
        <taxon>Magnoliopsida</taxon>
        <taxon>eudicotyledons</taxon>
        <taxon>Gunneridae</taxon>
        <taxon>Pentapetalae</taxon>
        <taxon>rosids</taxon>
        <taxon>fabids</taxon>
        <taxon>Fabales</taxon>
        <taxon>Fabaceae</taxon>
        <taxon>Papilionoideae</taxon>
        <taxon>50 kb inversion clade</taxon>
        <taxon>NPAAA clade</taxon>
        <taxon>Hologalegina</taxon>
        <taxon>IRL clade</taxon>
        <taxon>Trifolieae</taxon>
        <taxon>Trifolium</taxon>
    </lineage>
</organism>
<reference evidence="1" key="1">
    <citation type="submission" date="2023-10" db="EMBL/GenBank/DDBJ databases">
        <authorList>
            <person name="Rodriguez Cubillos JULIANA M."/>
            <person name="De Vega J."/>
        </authorList>
    </citation>
    <scope>NUCLEOTIDE SEQUENCE</scope>
</reference>
<dbReference type="Proteomes" id="UP001177021">
    <property type="component" value="Unassembled WGS sequence"/>
</dbReference>